<feature type="compositionally biased region" description="Basic and acidic residues" evidence="1">
    <location>
        <begin position="38"/>
        <end position="49"/>
    </location>
</feature>
<dbReference type="Proteomes" id="UP001052739">
    <property type="component" value="Unassembled WGS sequence"/>
</dbReference>
<dbReference type="EMBL" id="BNDW01000117">
    <property type="protein sequence ID" value="GHI27829.1"/>
    <property type="molecule type" value="Genomic_DNA"/>
</dbReference>
<proteinExistence type="predicted"/>
<feature type="region of interest" description="Disordered" evidence="1">
    <location>
        <begin position="1"/>
        <end position="60"/>
    </location>
</feature>
<name>A0ABQ3PS69_9ACTN</name>
<comment type="caution">
    <text evidence="2">The sequence shown here is derived from an EMBL/GenBank/DDBJ whole genome shotgun (WGS) entry which is preliminary data.</text>
</comment>
<dbReference type="RefSeq" id="WP_190225450.1">
    <property type="nucleotide sequence ID" value="NZ_BNBS01000107.1"/>
</dbReference>
<evidence type="ECO:0000313" key="2">
    <source>
        <dbReference type="EMBL" id="GHI27829.1"/>
    </source>
</evidence>
<organism evidence="2 3">
    <name type="scientific">Streptomyces hydrogenans</name>
    <dbReference type="NCBI Taxonomy" id="1873719"/>
    <lineage>
        <taxon>Bacteria</taxon>
        <taxon>Bacillati</taxon>
        <taxon>Actinomycetota</taxon>
        <taxon>Actinomycetes</taxon>
        <taxon>Kitasatosporales</taxon>
        <taxon>Streptomycetaceae</taxon>
        <taxon>Streptomyces</taxon>
    </lineage>
</organism>
<keyword evidence="3" id="KW-1185">Reference proteome</keyword>
<accession>A0ABQ3PS69</accession>
<evidence type="ECO:0000256" key="1">
    <source>
        <dbReference type="SAM" id="MobiDB-lite"/>
    </source>
</evidence>
<protein>
    <submittedName>
        <fullName evidence="2">Uncharacterized protein</fullName>
    </submittedName>
</protein>
<sequence length="60" mass="6644">MENHCREAVREPDEHRGDAHSDPHDHPDVGVVSVLRFQENDPVVRDGRRVTTGTGTGGRS</sequence>
<evidence type="ECO:0000313" key="3">
    <source>
        <dbReference type="Proteomes" id="UP001052739"/>
    </source>
</evidence>
<reference evidence="2" key="1">
    <citation type="submission" date="2024-05" db="EMBL/GenBank/DDBJ databases">
        <title>Whole genome shotgun sequence of Streptomyces hydrogenans NBRC 13475.</title>
        <authorList>
            <person name="Komaki H."/>
            <person name="Tamura T."/>
        </authorList>
    </citation>
    <scope>NUCLEOTIDE SEQUENCE</scope>
    <source>
        <strain evidence="2">NBRC 13475</strain>
    </source>
</reference>
<gene>
    <name evidence="2" type="ORF">Shyd_92000</name>
</gene>
<feature type="compositionally biased region" description="Basic and acidic residues" evidence="1">
    <location>
        <begin position="1"/>
        <end position="28"/>
    </location>
</feature>